<dbReference type="Pfam" id="PF05163">
    <property type="entry name" value="DinB"/>
    <property type="match status" value="1"/>
</dbReference>
<accession>A0A1A9F1U4</accession>
<dbReference type="InterPro" id="IPR034660">
    <property type="entry name" value="DinB/YfiT-like"/>
</dbReference>
<organism evidence="4 5">
    <name type="scientific">Marinobacterium aestuarii</name>
    <dbReference type="NCBI Taxonomy" id="1821621"/>
    <lineage>
        <taxon>Bacteria</taxon>
        <taxon>Pseudomonadati</taxon>
        <taxon>Pseudomonadota</taxon>
        <taxon>Gammaproteobacteria</taxon>
        <taxon>Oceanospirillales</taxon>
        <taxon>Oceanospirillaceae</taxon>
        <taxon>Marinobacterium</taxon>
    </lineage>
</organism>
<keyword evidence="2 3" id="KW-0479">Metal-binding</keyword>
<feature type="binding site" evidence="3">
    <location>
        <position position="146"/>
    </location>
    <ligand>
        <name>a divalent metal cation</name>
        <dbReference type="ChEBI" id="CHEBI:60240"/>
    </ligand>
</feature>
<dbReference type="Gene3D" id="1.20.120.450">
    <property type="entry name" value="dinb family like domain"/>
    <property type="match status" value="1"/>
</dbReference>
<dbReference type="InterPro" id="IPR007837">
    <property type="entry name" value="DinB"/>
</dbReference>
<sequence length="180" mass="20258">MEFKQQLELLASYNAWMNLKTYEAAARLDSRELARDSGAFFGSVLGTLNHIVVGDTIWLQRFATHPACGLSLRQVADLPPPVSLDQLQFKDLPALTKHRVWLDEQISQWIAGLTENDLEHVLHYRNTKGIAANKRYASLILHFFNHQTHHRGQVSTLLHQAGEDIGVTDLLALIPDEVGV</sequence>
<evidence type="ECO:0000256" key="2">
    <source>
        <dbReference type="ARBA" id="ARBA00022723"/>
    </source>
</evidence>
<name>A0A1A9F1U4_9GAMM</name>
<dbReference type="RefSeq" id="WP_067385590.1">
    <property type="nucleotide sequence ID" value="NZ_CP015839.1"/>
</dbReference>
<dbReference type="SUPFAM" id="SSF109854">
    <property type="entry name" value="DinB/YfiT-like putative metalloenzymes"/>
    <property type="match status" value="1"/>
</dbReference>
<feature type="binding site" evidence="3">
    <location>
        <position position="150"/>
    </location>
    <ligand>
        <name>a divalent metal cation</name>
        <dbReference type="ChEBI" id="CHEBI:60240"/>
    </ligand>
</feature>
<dbReference type="KEGG" id="mars:A8C75_18090"/>
<dbReference type="STRING" id="1821621.A8C75_18090"/>
<dbReference type="EMBL" id="CP015839">
    <property type="protein sequence ID" value="ANG64196.1"/>
    <property type="molecule type" value="Genomic_DNA"/>
</dbReference>
<comment type="similarity">
    <text evidence="1">Belongs to the DinB family.</text>
</comment>
<proteinExistence type="inferred from homology"/>
<dbReference type="PANTHER" id="PTHR37302">
    <property type="entry name" value="SLR1116 PROTEIN"/>
    <property type="match status" value="1"/>
</dbReference>
<keyword evidence="5" id="KW-1185">Reference proteome</keyword>
<evidence type="ECO:0000313" key="4">
    <source>
        <dbReference type="EMBL" id="ANG64196.1"/>
    </source>
</evidence>
<protein>
    <submittedName>
        <fullName evidence="4">Diguanylate cyclase</fullName>
    </submittedName>
</protein>
<dbReference type="Proteomes" id="UP000078070">
    <property type="component" value="Chromosome"/>
</dbReference>
<dbReference type="OrthoDB" id="9807509at2"/>
<dbReference type="GO" id="GO:0046872">
    <property type="term" value="F:metal ion binding"/>
    <property type="evidence" value="ECO:0007669"/>
    <property type="project" value="UniProtKB-KW"/>
</dbReference>
<gene>
    <name evidence="4" type="ORF">A8C75_18090</name>
</gene>
<reference evidence="4 5" key="2">
    <citation type="journal article" date="2018" name="Int. J. Syst. Evol. Microbiol.">
        <title>Marinobacterium aestuarii sp. nov., a benzene-degrading marine bacterium isolated from estuary sediment.</title>
        <authorList>
            <person name="Bae S.S."/>
            <person name="Jung J."/>
            <person name="Chung D."/>
            <person name="Baek K."/>
        </authorList>
    </citation>
    <scope>NUCLEOTIDE SEQUENCE [LARGE SCALE GENOMIC DNA]</scope>
    <source>
        <strain evidence="4 5">ST58-10</strain>
    </source>
</reference>
<evidence type="ECO:0000313" key="5">
    <source>
        <dbReference type="Proteomes" id="UP000078070"/>
    </source>
</evidence>
<reference evidence="5" key="1">
    <citation type="submission" date="2016-05" db="EMBL/GenBank/DDBJ databases">
        <authorList>
            <person name="Baek K."/>
            <person name="Yang S.-J."/>
        </authorList>
    </citation>
    <scope>NUCLEOTIDE SEQUENCE [LARGE SCALE GENOMIC DNA]</scope>
    <source>
        <strain evidence="5">ST58-10</strain>
    </source>
</reference>
<feature type="binding site" evidence="3">
    <location>
        <position position="50"/>
    </location>
    <ligand>
        <name>a divalent metal cation</name>
        <dbReference type="ChEBI" id="CHEBI:60240"/>
    </ligand>
</feature>
<dbReference type="AlphaFoldDB" id="A0A1A9F1U4"/>
<evidence type="ECO:0000256" key="1">
    <source>
        <dbReference type="ARBA" id="ARBA00008635"/>
    </source>
</evidence>
<dbReference type="PANTHER" id="PTHR37302:SF1">
    <property type="entry name" value="PROTEIN DINB"/>
    <property type="match status" value="1"/>
</dbReference>
<evidence type="ECO:0000256" key="3">
    <source>
        <dbReference type="PIRSR" id="PIRSR607837-1"/>
    </source>
</evidence>